<organism evidence="2 3">
    <name type="scientific">Mikania micrantha</name>
    <name type="common">bitter vine</name>
    <dbReference type="NCBI Taxonomy" id="192012"/>
    <lineage>
        <taxon>Eukaryota</taxon>
        <taxon>Viridiplantae</taxon>
        <taxon>Streptophyta</taxon>
        <taxon>Embryophyta</taxon>
        <taxon>Tracheophyta</taxon>
        <taxon>Spermatophyta</taxon>
        <taxon>Magnoliopsida</taxon>
        <taxon>eudicotyledons</taxon>
        <taxon>Gunneridae</taxon>
        <taxon>Pentapetalae</taxon>
        <taxon>asterids</taxon>
        <taxon>campanulids</taxon>
        <taxon>Asterales</taxon>
        <taxon>Asteraceae</taxon>
        <taxon>Asteroideae</taxon>
        <taxon>Heliantheae alliance</taxon>
        <taxon>Eupatorieae</taxon>
        <taxon>Mikania</taxon>
    </lineage>
</organism>
<keyword evidence="3" id="KW-1185">Reference proteome</keyword>
<comment type="caution">
    <text evidence="2">The sequence shown here is derived from an EMBL/GenBank/DDBJ whole genome shotgun (WGS) entry which is preliminary data.</text>
</comment>
<evidence type="ECO:0000313" key="2">
    <source>
        <dbReference type="EMBL" id="KAD7478585.1"/>
    </source>
</evidence>
<dbReference type="EMBL" id="SZYD01000001">
    <property type="protein sequence ID" value="KAD7478585.1"/>
    <property type="molecule type" value="Genomic_DNA"/>
</dbReference>
<proteinExistence type="predicted"/>
<dbReference type="InterPro" id="IPR036431">
    <property type="entry name" value="ARID_dom_sf"/>
</dbReference>
<accession>A0A5N6Q1R7</accession>
<dbReference type="Pfam" id="PF01388">
    <property type="entry name" value="ARID"/>
    <property type="match status" value="1"/>
</dbReference>
<evidence type="ECO:0000313" key="3">
    <source>
        <dbReference type="Proteomes" id="UP000326396"/>
    </source>
</evidence>
<feature type="domain" description="ARID" evidence="1">
    <location>
        <begin position="1"/>
        <end position="78"/>
    </location>
</feature>
<gene>
    <name evidence="2" type="ORF">E3N88_01721</name>
</gene>
<sequence>MVFKRIGQPDSKRYPPMLPNVEKVELLDLYMFVKAAGGYKNIDNEKWNEIGHYMGISTPYVVNEGKSNTVMEENVVKNDNMGNSNDENVIAETDVIGSVFAIEPAVNTAEKMQGIQIYSQEGSFGNDDEFFEDLDDFVIIKDEDPPNEA</sequence>
<dbReference type="AlphaFoldDB" id="A0A5N6Q1R7"/>
<evidence type="ECO:0000259" key="1">
    <source>
        <dbReference type="PROSITE" id="PS51011"/>
    </source>
</evidence>
<dbReference type="PROSITE" id="PS51011">
    <property type="entry name" value="ARID"/>
    <property type="match status" value="1"/>
</dbReference>
<name>A0A5N6Q1R7_9ASTR</name>
<dbReference type="Gene3D" id="1.10.150.60">
    <property type="entry name" value="ARID DNA-binding domain"/>
    <property type="match status" value="1"/>
</dbReference>
<protein>
    <recommendedName>
        <fullName evidence="1">ARID domain-containing protein</fullName>
    </recommendedName>
</protein>
<reference evidence="2 3" key="1">
    <citation type="submission" date="2019-05" db="EMBL/GenBank/DDBJ databases">
        <title>Mikania micrantha, genome provides insights into the molecular mechanism of rapid growth.</title>
        <authorList>
            <person name="Liu B."/>
        </authorList>
    </citation>
    <scope>NUCLEOTIDE SEQUENCE [LARGE SCALE GENOMIC DNA]</scope>
    <source>
        <strain evidence="2">NLD-2019</strain>
        <tissue evidence="2">Leaf</tissue>
    </source>
</reference>
<dbReference type="Proteomes" id="UP000326396">
    <property type="component" value="Linkage Group LG1"/>
</dbReference>
<dbReference type="OrthoDB" id="1831032at2759"/>
<dbReference type="InterPro" id="IPR001606">
    <property type="entry name" value="ARID_dom"/>
</dbReference>
<dbReference type="GO" id="GO:0003677">
    <property type="term" value="F:DNA binding"/>
    <property type="evidence" value="ECO:0007669"/>
    <property type="project" value="InterPro"/>
</dbReference>
<dbReference type="SUPFAM" id="SSF46774">
    <property type="entry name" value="ARID-like"/>
    <property type="match status" value="1"/>
</dbReference>